<feature type="region of interest" description="Disordered" evidence="1">
    <location>
        <begin position="102"/>
        <end position="125"/>
    </location>
</feature>
<evidence type="ECO:0000313" key="3">
    <source>
        <dbReference type="EMBL" id="EQC27555.1"/>
    </source>
</evidence>
<keyword evidence="4" id="KW-1185">Reference proteome</keyword>
<reference evidence="3 4" key="1">
    <citation type="submission" date="2012-04" db="EMBL/GenBank/DDBJ databases">
        <title>The Genome Sequence of Saprolegnia declina VS20.</title>
        <authorList>
            <consortium name="The Broad Institute Genome Sequencing Platform"/>
            <person name="Russ C."/>
            <person name="Nusbaum C."/>
            <person name="Tyler B."/>
            <person name="van West P."/>
            <person name="Dieguez-Uribeondo J."/>
            <person name="de Bruijn I."/>
            <person name="Tripathy S."/>
            <person name="Jiang R."/>
            <person name="Young S.K."/>
            <person name="Zeng Q."/>
            <person name="Gargeya S."/>
            <person name="Fitzgerald M."/>
            <person name="Haas B."/>
            <person name="Abouelleil A."/>
            <person name="Alvarado L."/>
            <person name="Arachchi H.M."/>
            <person name="Berlin A."/>
            <person name="Chapman S.B."/>
            <person name="Goldberg J."/>
            <person name="Griggs A."/>
            <person name="Gujja S."/>
            <person name="Hansen M."/>
            <person name="Howarth C."/>
            <person name="Imamovic A."/>
            <person name="Larimer J."/>
            <person name="McCowen C."/>
            <person name="Montmayeur A."/>
            <person name="Murphy C."/>
            <person name="Neiman D."/>
            <person name="Pearson M."/>
            <person name="Priest M."/>
            <person name="Roberts A."/>
            <person name="Saif S."/>
            <person name="Shea T."/>
            <person name="Sisk P."/>
            <person name="Sykes S."/>
            <person name="Wortman J."/>
            <person name="Nusbaum C."/>
            <person name="Birren B."/>
        </authorList>
    </citation>
    <scope>NUCLEOTIDE SEQUENCE [LARGE SCALE GENOMIC DNA]</scope>
    <source>
        <strain evidence="3 4">VS20</strain>
    </source>
</reference>
<keyword evidence="2" id="KW-0732">Signal</keyword>
<sequence length="142" mass="15525">MLQRLLCTSMLAATAAATDKTSAFYVCGSSVPALNGLYETDGVTTADNAPVFTRADDADDDVDSDFRVYRHGGFWAVADFAPWPPEVHFRCDPAHDDDHCKRYAPLPPNRGYSSRVPSDSTKVSPTLQLQPCRKALASQDEL</sequence>
<evidence type="ECO:0000256" key="1">
    <source>
        <dbReference type="SAM" id="MobiDB-lite"/>
    </source>
</evidence>
<organism evidence="3 4">
    <name type="scientific">Saprolegnia diclina (strain VS20)</name>
    <dbReference type="NCBI Taxonomy" id="1156394"/>
    <lineage>
        <taxon>Eukaryota</taxon>
        <taxon>Sar</taxon>
        <taxon>Stramenopiles</taxon>
        <taxon>Oomycota</taxon>
        <taxon>Saprolegniomycetes</taxon>
        <taxon>Saprolegniales</taxon>
        <taxon>Saprolegniaceae</taxon>
        <taxon>Saprolegnia</taxon>
    </lineage>
</organism>
<dbReference type="OrthoDB" id="67735at2759"/>
<dbReference type="RefSeq" id="XP_008618975.1">
    <property type="nucleotide sequence ID" value="XM_008620753.1"/>
</dbReference>
<dbReference type="GeneID" id="19955338"/>
<feature type="compositionally biased region" description="Polar residues" evidence="1">
    <location>
        <begin position="111"/>
        <end position="125"/>
    </location>
</feature>
<protein>
    <recommendedName>
        <fullName evidence="5">Secreted protein</fullName>
    </recommendedName>
</protein>
<dbReference type="EMBL" id="JH767206">
    <property type="protein sequence ID" value="EQC27555.1"/>
    <property type="molecule type" value="Genomic_DNA"/>
</dbReference>
<gene>
    <name evidence="3" type="ORF">SDRG_14611</name>
</gene>
<dbReference type="Proteomes" id="UP000030762">
    <property type="component" value="Unassembled WGS sequence"/>
</dbReference>
<feature type="chain" id="PRO_5004569462" description="Secreted protein" evidence="2">
    <location>
        <begin position="18"/>
        <end position="142"/>
    </location>
</feature>
<dbReference type="InParanoid" id="T0Q2E5"/>
<accession>T0Q2E5</accession>
<proteinExistence type="predicted"/>
<evidence type="ECO:0000313" key="4">
    <source>
        <dbReference type="Proteomes" id="UP000030762"/>
    </source>
</evidence>
<dbReference type="AlphaFoldDB" id="T0Q2E5"/>
<evidence type="ECO:0000256" key="2">
    <source>
        <dbReference type="SAM" id="SignalP"/>
    </source>
</evidence>
<evidence type="ECO:0008006" key="5">
    <source>
        <dbReference type="Google" id="ProtNLM"/>
    </source>
</evidence>
<dbReference type="VEuPathDB" id="FungiDB:SDRG_14611"/>
<dbReference type="eggNOG" id="ENOG502SANX">
    <property type="taxonomic scope" value="Eukaryota"/>
</dbReference>
<dbReference type="OMA" id="ADVEPWP"/>
<name>T0Q2E5_SAPDV</name>
<feature type="signal peptide" evidence="2">
    <location>
        <begin position="1"/>
        <end position="17"/>
    </location>
</feature>